<dbReference type="EMBL" id="CP011304">
    <property type="protein sequence ID" value="AKE66001.1"/>
    <property type="molecule type" value="Genomic_DNA"/>
</dbReference>
<accession>A0A0F6U732</accession>
<dbReference type="Proteomes" id="UP000034103">
    <property type="component" value="Chromosome"/>
</dbReference>
<dbReference type="PATRIC" id="fig|1641812.3.peg.3789"/>
<feature type="coiled-coil region" evidence="1">
    <location>
        <begin position="4"/>
        <end position="31"/>
    </location>
</feature>
<sequence>MPNVDDIHQQIEIIQDQIELLQCQIKELRQSPVLDSEGEVRIFADLT</sequence>
<name>A0A0F6U732_MICAE</name>
<evidence type="ECO:0000313" key="3">
    <source>
        <dbReference type="Proteomes" id="UP000034103"/>
    </source>
</evidence>
<evidence type="ECO:0000313" key="2">
    <source>
        <dbReference type="EMBL" id="AKE66001.1"/>
    </source>
</evidence>
<proteinExistence type="predicted"/>
<evidence type="ECO:0000256" key="1">
    <source>
        <dbReference type="SAM" id="Coils"/>
    </source>
</evidence>
<dbReference type="HOGENOM" id="CLU_3170202_0_0_3"/>
<keyword evidence="1" id="KW-0175">Coiled coil</keyword>
<reference evidence="2 3" key="1">
    <citation type="journal article" date="2015" name="Genome Announc.">
        <title>Complete Genome Sequence of Microcystis aeruginosa NIES-2549, a Bloom-Forming Cyanobacterium from Lake Kasumigaura, Japan.</title>
        <authorList>
            <person name="Yamaguchi H."/>
            <person name="Suzuki S."/>
            <person name="Tanabe Y."/>
            <person name="Osana Y."/>
            <person name="Shimura Y."/>
            <person name="Ishida K."/>
            <person name="Kawachi M."/>
        </authorList>
    </citation>
    <scope>NUCLEOTIDE SEQUENCE [LARGE SCALE GENOMIC DNA]</scope>
    <source>
        <strain evidence="2 3">NIES-2549</strain>
    </source>
</reference>
<organism evidence="2 3">
    <name type="scientific">Microcystis aeruginosa NIES-2549</name>
    <dbReference type="NCBI Taxonomy" id="1641812"/>
    <lineage>
        <taxon>Bacteria</taxon>
        <taxon>Bacillati</taxon>
        <taxon>Cyanobacteriota</taxon>
        <taxon>Cyanophyceae</taxon>
        <taxon>Oscillatoriophycideae</taxon>
        <taxon>Chroococcales</taxon>
        <taxon>Microcystaceae</taxon>
        <taxon>Microcystis</taxon>
    </lineage>
</organism>
<protein>
    <submittedName>
        <fullName evidence="2">Uncharacterized protein</fullName>
    </submittedName>
</protein>
<dbReference type="RefSeq" id="WP_158524813.1">
    <property type="nucleotide sequence ID" value="NZ_CP011304.1"/>
</dbReference>
<dbReference type="AlphaFoldDB" id="A0A0F6U732"/>
<gene>
    <name evidence="2" type="ORF">MYAER_3665</name>
</gene>